<evidence type="ECO:0000259" key="12">
    <source>
        <dbReference type="PROSITE" id="PS51158"/>
    </source>
</evidence>
<feature type="compositionally biased region" description="Basic and acidic residues" evidence="10">
    <location>
        <begin position="1111"/>
        <end position="1137"/>
    </location>
</feature>
<dbReference type="EC" id="2.7.11.1" evidence="2"/>
<dbReference type="Pfam" id="PF02816">
    <property type="entry name" value="Alpha_kinase"/>
    <property type="match status" value="1"/>
</dbReference>
<dbReference type="PROSITE" id="PS51158">
    <property type="entry name" value="ALPHA_KINASE"/>
    <property type="match status" value="1"/>
</dbReference>
<keyword evidence="5" id="KW-0418">Kinase</keyword>
<comment type="similarity">
    <text evidence="1">Belongs to the protein kinase superfamily. Alpha-type protein kinase family. ALPK subfamily.</text>
</comment>
<keyword evidence="14" id="KW-1185">Reference proteome</keyword>
<dbReference type="SMART" id="SM00811">
    <property type="entry name" value="Alpha_kinase"/>
    <property type="match status" value="1"/>
</dbReference>
<feature type="compositionally biased region" description="Polar residues" evidence="10">
    <location>
        <begin position="717"/>
        <end position="728"/>
    </location>
</feature>
<evidence type="ECO:0000256" key="3">
    <source>
        <dbReference type="ARBA" id="ARBA00022527"/>
    </source>
</evidence>
<dbReference type="PANTHER" id="PTHR47091">
    <property type="entry name" value="ALPHA-PROTEIN KINASE 2-RELATED"/>
    <property type="match status" value="1"/>
</dbReference>
<feature type="compositionally biased region" description="Polar residues" evidence="10">
    <location>
        <begin position="61"/>
        <end position="92"/>
    </location>
</feature>
<dbReference type="InterPro" id="IPR036179">
    <property type="entry name" value="Ig-like_dom_sf"/>
</dbReference>
<comment type="catalytic activity">
    <reaction evidence="9">
        <text>L-seryl-[protein] + ATP = O-phospho-L-seryl-[protein] + ADP + H(+)</text>
        <dbReference type="Rhea" id="RHEA:17989"/>
        <dbReference type="Rhea" id="RHEA-COMP:9863"/>
        <dbReference type="Rhea" id="RHEA-COMP:11604"/>
        <dbReference type="ChEBI" id="CHEBI:15378"/>
        <dbReference type="ChEBI" id="CHEBI:29999"/>
        <dbReference type="ChEBI" id="CHEBI:30616"/>
        <dbReference type="ChEBI" id="CHEBI:83421"/>
        <dbReference type="ChEBI" id="CHEBI:456216"/>
        <dbReference type="EC" id="2.7.11.1"/>
    </reaction>
</comment>
<proteinExistence type="inferred from homology"/>
<dbReference type="SUPFAM" id="SSF56112">
    <property type="entry name" value="Protein kinase-like (PK-like)"/>
    <property type="match status" value="1"/>
</dbReference>
<keyword evidence="6" id="KW-1015">Disulfide bond</keyword>
<evidence type="ECO:0000256" key="6">
    <source>
        <dbReference type="ARBA" id="ARBA00023157"/>
    </source>
</evidence>
<dbReference type="InterPro" id="IPR007110">
    <property type="entry name" value="Ig-like_dom"/>
</dbReference>
<feature type="compositionally biased region" description="Low complexity" evidence="10">
    <location>
        <begin position="1049"/>
        <end position="1063"/>
    </location>
</feature>
<feature type="compositionally biased region" description="Polar residues" evidence="10">
    <location>
        <begin position="894"/>
        <end position="906"/>
    </location>
</feature>
<feature type="region of interest" description="Disordered" evidence="10">
    <location>
        <begin position="1560"/>
        <end position="1588"/>
    </location>
</feature>
<feature type="compositionally biased region" description="Basic residues" evidence="10">
    <location>
        <begin position="1069"/>
        <end position="1078"/>
    </location>
</feature>
<gene>
    <name evidence="13" type="ORF">PHYPO_G00066140</name>
</gene>
<comment type="caution">
    <text evidence="13">The sequence shown here is derived from an EMBL/GenBank/DDBJ whole genome shotgun (WGS) entry which is preliminary data.</text>
</comment>
<dbReference type="PROSITE" id="PS50835">
    <property type="entry name" value="IG_LIKE"/>
    <property type="match status" value="1"/>
</dbReference>
<evidence type="ECO:0000256" key="1">
    <source>
        <dbReference type="ARBA" id="ARBA00008651"/>
    </source>
</evidence>
<evidence type="ECO:0000259" key="11">
    <source>
        <dbReference type="PROSITE" id="PS50835"/>
    </source>
</evidence>
<dbReference type="SUPFAM" id="SSF48726">
    <property type="entry name" value="Immunoglobulin"/>
    <property type="match status" value="1"/>
</dbReference>
<feature type="region of interest" description="Disordered" evidence="10">
    <location>
        <begin position="990"/>
        <end position="1155"/>
    </location>
</feature>
<evidence type="ECO:0000256" key="4">
    <source>
        <dbReference type="ARBA" id="ARBA00022679"/>
    </source>
</evidence>
<evidence type="ECO:0000256" key="7">
    <source>
        <dbReference type="ARBA" id="ARBA00023319"/>
    </source>
</evidence>
<feature type="domain" description="Ig-like" evidence="11">
    <location>
        <begin position="1200"/>
        <end position="1289"/>
    </location>
</feature>
<evidence type="ECO:0000313" key="13">
    <source>
        <dbReference type="EMBL" id="KAB5549333.1"/>
    </source>
</evidence>
<evidence type="ECO:0000256" key="8">
    <source>
        <dbReference type="ARBA" id="ARBA00047899"/>
    </source>
</evidence>
<feature type="region of interest" description="Disordered" evidence="10">
    <location>
        <begin position="883"/>
        <end position="931"/>
    </location>
</feature>
<accession>A0A5N5M4D2</accession>
<sequence length="1588" mass="174534">MSEGIDGNEGIVELSENVTSQDVEVDGNKSNILPKGHQNATLNPNDHMTSRNQENEVPENRQCQKAVNTAPTNRQSQDESPSLDPNSETTTIDDIPNIEFHPAWISRTVYNADTHRNYLMDEAVQHVDPQIKGIAGETVQDISEISSILQENVYHIGSEIHDFVVTRALNSDSEIGGILEDAVQSKDSEIGGILEGCVQSNESEIAVILEDTVQSKESEIGGILEDSLQSKDSEIGGILEDSVQSNNSEICGILEGAVQSNESEIGGILVDTVQSKDSEIGGILEDTVQSNNSETGGILEDNVQSKDSEIGGILEDNFQSNDSEIECILEDAVQSTASEIGGILEDAVQSNNSEMCGILEDTVQSTASEIHGILEDSIQMQENVYHIDSEICGFVVDKTQTSHSEIMGILEDTIQSTDSEIHGVLEDTGQSTDSKIGEVLEDNVQSINVEIGGILGDASGLLQQPFPLYSAELSNNKTLEANDNNAMSDILTDSAANLAENDVTQMSRTVNAKTEMESASCILEDHVPDMTVDLTPENNSDVDLLISSFPHTQIIIPSKTEEGIDEDHSEVTQVMDRSDMSNELWVDALDEWGHLPASCPTAASSDNTRTSKMEAKIGSLELPTIERWSSSDSWASALSDWIQSVSVLPEDYPTMRSPESQHQFSMAIQDMTKQKTTGPESSLEVGDGDSEGKMLIKNSTSPPTDLSLLHREERENSLYTNLDMNRTQDFPEDKEGEIQSGLQEKAEDSRNDCTEGKPENKCACVSKKSNAVWKVTEDTAFEEKGERNHGALSFSCHPITPESEVHLLNSYEADHLTRMQGVNRSDATHIKDSGSCVFPNVGEVDFIMPLTPITIGTSFLHLKEDPEESRTSLKPCLAGINDEIRPDLTPRASGKSTSESSDNQFGDITKKTGDQGPSLSSYEDPKYKTEADDVSSELQTLILPTGEQLMICEEKHVAYVTLDVDDILSFKNHPEDWSAIKQVSWGVKQSCERDSKMPHKTQKTSSENKTRSNKHKDKTSNNQQLGCQTKKRENVRPESHGEESRGAEESTVTMIETIVITEKVTSRSQGKKKKKHGVAKVENEPLLEVENGTKPKNAKPKNETATTQPSKVREKLAKYEGKASNENDKASEEKTKPSTETSSTCLPGALDDDIIKRRRISGDKPGSISIRTRPQLPAIFQQKKKEDVVKEKIQTPKEVPRVISEIEAAPVVDDPQSISLWCRFSPIVSDSSIIWVKEGATLCEEKMKVGDDGRLSLSVVKACSKDLGFYRCTLTSALGSVSTSDYHLTSEVLMELVIPNHDTPAERKVIDGEEEDVSCTPLLFKDDILSDQYFGEQQHTSIVTEKAHFGEGMHRKAFRTMVRTSMTPLFGPGHACVLKVHSSIGYGTLNNDEVIQKNYNLAVEECYVQNTAREYIKAYTNVAKSAESFGEVPEIIPIFLVHRPSNAVPYATLEEELIGDFVKYSVKDGKEINLMRRDSEAGQKCCAFQHWVYTQTDGNLLVTDMQGVGMKLTDVGIATCKKGYKGFKGNCSTSFIDQFKALHQCNRFCELLGLTSLQPKAKRTTPPKPKAQPAARKKPFGPSLKGKS</sequence>
<keyword evidence="7" id="KW-0393">Immunoglobulin domain</keyword>
<dbReference type="InterPro" id="IPR004166">
    <property type="entry name" value="a-kinase_dom"/>
</dbReference>
<dbReference type="EMBL" id="VFJC01000016">
    <property type="protein sequence ID" value="KAB5549333.1"/>
    <property type="molecule type" value="Genomic_DNA"/>
</dbReference>
<evidence type="ECO:0000256" key="9">
    <source>
        <dbReference type="ARBA" id="ARBA00048679"/>
    </source>
</evidence>
<dbReference type="Gene3D" id="2.60.40.10">
    <property type="entry name" value="Immunoglobulins"/>
    <property type="match status" value="1"/>
</dbReference>
<evidence type="ECO:0000256" key="2">
    <source>
        <dbReference type="ARBA" id="ARBA00012513"/>
    </source>
</evidence>
<feature type="region of interest" description="Disordered" evidence="10">
    <location>
        <begin position="16"/>
        <end position="95"/>
    </location>
</feature>
<feature type="compositionally biased region" description="Basic and acidic residues" evidence="10">
    <location>
        <begin position="1030"/>
        <end position="1048"/>
    </location>
</feature>
<keyword evidence="4" id="KW-0808">Transferase</keyword>
<dbReference type="InterPro" id="IPR011009">
    <property type="entry name" value="Kinase-like_dom_sf"/>
</dbReference>
<feature type="region of interest" description="Disordered" evidence="10">
    <location>
        <begin position="717"/>
        <end position="760"/>
    </location>
</feature>
<dbReference type="PANTHER" id="PTHR47091:SF2">
    <property type="entry name" value="ALPHA-PROTEIN KINASE 2"/>
    <property type="match status" value="1"/>
</dbReference>
<feature type="compositionally biased region" description="Polar residues" evidence="10">
    <location>
        <begin position="38"/>
        <end position="52"/>
    </location>
</feature>
<evidence type="ECO:0000256" key="10">
    <source>
        <dbReference type="SAM" id="MobiDB-lite"/>
    </source>
</evidence>
<dbReference type="GO" id="GO:0005524">
    <property type="term" value="F:ATP binding"/>
    <property type="evidence" value="ECO:0007669"/>
    <property type="project" value="InterPro"/>
</dbReference>
<dbReference type="Gene3D" id="3.20.200.10">
    <property type="entry name" value="MHCK/EF2 kinase"/>
    <property type="match status" value="1"/>
</dbReference>
<protein>
    <recommendedName>
        <fullName evidence="2">non-specific serine/threonine protein kinase</fullName>
        <ecNumber evidence="2">2.7.11.1</ecNumber>
    </recommendedName>
</protein>
<name>A0A5N5M4D2_PANHP</name>
<keyword evidence="3" id="KW-0723">Serine/threonine-protein kinase</keyword>
<reference evidence="13 14" key="1">
    <citation type="submission" date="2019-06" db="EMBL/GenBank/DDBJ databases">
        <title>A chromosome-scale genome assembly of the striped catfish, Pangasianodon hypophthalmus.</title>
        <authorList>
            <person name="Wen M."/>
            <person name="Zahm M."/>
            <person name="Roques C."/>
            <person name="Cabau C."/>
            <person name="Klopp C."/>
            <person name="Donnadieu C."/>
            <person name="Jouanno E."/>
            <person name="Avarre J.-C."/>
            <person name="Campet M."/>
            <person name="Ha T.T.T."/>
            <person name="Dugue R."/>
            <person name="Lampietro C."/>
            <person name="Louis A."/>
            <person name="Herpin A."/>
            <person name="Echchiki A."/>
            <person name="Berthelot C."/>
            <person name="Parey E."/>
            <person name="Roest-Crollius H."/>
            <person name="Braasch I."/>
            <person name="Postlethwait J."/>
            <person name="Bobe J."/>
            <person name="Montfort J."/>
            <person name="Bouchez O."/>
            <person name="Begum T."/>
            <person name="Schartl M."/>
            <person name="Guiguen Y."/>
        </authorList>
    </citation>
    <scope>NUCLEOTIDE SEQUENCE [LARGE SCALE GENOMIC DNA]</scope>
    <source>
        <strain evidence="13 14">Indonesia</strain>
        <tissue evidence="13">Blood</tissue>
    </source>
</reference>
<dbReference type="Proteomes" id="UP000327468">
    <property type="component" value="Chromosome 15"/>
</dbReference>
<evidence type="ECO:0000256" key="5">
    <source>
        <dbReference type="ARBA" id="ARBA00022777"/>
    </source>
</evidence>
<comment type="catalytic activity">
    <reaction evidence="8">
        <text>L-threonyl-[protein] + ATP = O-phospho-L-threonyl-[protein] + ADP + H(+)</text>
        <dbReference type="Rhea" id="RHEA:46608"/>
        <dbReference type="Rhea" id="RHEA-COMP:11060"/>
        <dbReference type="Rhea" id="RHEA-COMP:11605"/>
        <dbReference type="ChEBI" id="CHEBI:15378"/>
        <dbReference type="ChEBI" id="CHEBI:30013"/>
        <dbReference type="ChEBI" id="CHEBI:30616"/>
        <dbReference type="ChEBI" id="CHEBI:61977"/>
        <dbReference type="ChEBI" id="CHEBI:456216"/>
        <dbReference type="EC" id="2.7.11.1"/>
    </reaction>
</comment>
<feature type="compositionally biased region" description="Basic and acidic residues" evidence="10">
    <location>
        <begin position="744"/>
        <end position="760"/>
    </location>
</feature>
<evidence type="ECO:0000313" key="14">
    <source>
        <dbReference type="Proteomes" id="UP000327468"/>
    </source>
</evidence>
<dbReference type="GO" id="GO:0004674">
    <property type="term" value="F:protein serine/threonine kinase activity"/>
    <property type="evidence" value="ECO:0007669"/>
    <property type="project" value="UniProtKB-KW"/>
</dbReference>
<feature type="domain" description="Alpha-type protein kinase" evidence="12">
    <location>
        <begin position="1325"/>
        <end position="1557"/>
    </location>
</feature>
<dbReference type="InterPro" id="IPR013783">
    <property type="entry name" value="Ig-like_fold"/>
</dbReference>
<organism evidence="13 14">
    <name type="scientific">Pangasianodon hypophthalmus</name>
    <name type="common">Striped catfish</name>
    <name type="synonym">Helicophagus hypophthalmus</name>
    <dbReference type="NCBI Taxonomy" id="310915"/>
    <lineage>
        <taxon>Eukaryota</taxon>
        <taxon>Metazoa</taxon>
        <taxon>Chordata</taxon>
        <taxon>Craniata</taxon>
        <taxon>Vertebrata</taxon>
        <taxon>Euteleostomi</taxon>
        <taxon>Actinopterygii</taxon>
        <taxon>Neopterygii</taxon>
        <taxon>Teleostei</taxon>
        <taxon>Ostariophysi</taxon>
        <taxon>Siluriformes</taxon>
        <taxon>Pangasiidae</taxon>
        <taxon>Pangasianodon</taxon>
    </lineage>
</organism>